<dbReference type="SMR" id="A0A0B2RM75"/>
<evidence type="ECO:0000313" key="9">
    <source>
        <dbReference type="Proteomes" id="UP000289340"/>
    </source>
</evidence>
<dbReference type="EMBL" id="KN648125">
    <property type="protein sequence ID" value="KHN35646.1"/>
    <property type="molecule type" value="Genomic_DNA"/>
</dbReference>
<evidence type="ECO:0000256" key="4">
    <source>
        <dbReference type="ARBA" id="ARBA00022525"/>
    </source>
</evidence>
<evidence type="ECO:0000256" key="3">
    <source>
        <dbReference type="ARBA" id="ARBA00022471"/>
    </source>
</evidence>
<proteinExistence type="inferred from homology"/>
<evidence type="ECO:0000256" key="2">
    <source>
        <dbReference type="ARBA" id="ARBA00005581"/>
    </source>
</evidence>
<dbReference type="Pfam" id="PF05938">
    <property type="entry name" value="Self-incomp_S1"/>
    <property type="match status" value="1"/>
</dbReference>
<dbReference type="GO" id="GO:0060320">
    <property type="term" value="P:rejection of self pollen"/>
    <property type="evidence" value="ECO:0007669"/>
    <property type="project" value="UniProtKB-KW"/>
</dbReference>
<evidence type="ECO:0000313" key="7">
    <source>
        <dbReference type="EMBL" id="KHN35646.1"/>
    </source>
</evidence>
<keyword evidence="4 6" id="KW-0964">Secreted</keyword>
<evidence type="ECO:0000256" key="5">
    <source>
        <dbReference type="ARBA" id="ARBA00022729"/>
    </source>
</evidence>
<dbReference type="Gramene" id="XM_028367945.1">
    <property type="protein sequence ID" value="XP_028223746.1"/>
    <property type="gene ID" value="LOC114405372"/>
</dbReference>
<dbReference type="InterPro" id="IPR010264">
    <property type="entry name" value="Self-incomp_S1"/>
</dbReference>
<feature type="chain" id="PRO_5041001562" description="S-protein homolog" evidence="6">
    <location>
        <begin position="21"/>
        <end position="162"/>
    </location>
</feature>
<gene>
    <name evidence="8" type="ORF">D0Y65_005881</name>
    <name evidence="7" type="ORF">glysoja_030998</name>
</gene>
<dbReference type="AlphaFoldDB" id="A0A0B2RM75"/>
<keyword evidence="9" id="KW-1185">Reference proteome</keyword>
<evidence type="ECO:0000256" key="1">
    <source>
        <dbReference type="ARBA" id="ARBA00004613"/>
    </source>
</evidence>
<feature type="signal peptide" evidence="6">
    <location>
        <begin position="1"/>
        <end position="20"/>
    </location>
</feature>
<keyword evidence="5 6" id="KW-0732">Signal</keyword>
<sequence length="162" mass="18651">MLKALAIVIVFLMMIMRVPAMQINEQENGGRKNIVVGAEDDNDGILGDKKTVRVLNGMNDGILVYLHCKSKDDDFHQHVLAVGEYQEWSFRDNIAGTTLYWCTMDANTLHASFEIYNAKRDDSKCDSQCNRTMKNDGGYFYNQFQGRWEKMLFWNIPKLTPV</sequence>
<dbReference type="Proteomes" id="UP000053555">
    <property type="component" value="Unassembled WGS sequence"/>
</dbReference>
<dbReference type="Proteomes" id="UP000289340">
    <property type="component" value="Chromosome 3"/>
</dbReference>
<dbReference type="GO" id="GO:0005576">
    <property type="term" value="C:extracellular region"/>
    <property type="evidence" value="ECO:0007669"/>
    <property type="project" value="UniProtKB-SubCell"/>
</dbReference>
<comment type="subcellular location">
    <subcellularLocation>
        <location evidence="1 6">Secreted</location>
    </subcellularLocation>
</comment>
<organism evidence="7">
    <name type="scientific">Glycine soja</name>
    <name type="common">Wild soybean</name>
    <dbReference type="NCBI Taxonomy" id="3848"/>
    <lineage>
        <taxon>Eukaryota</taxon>
        <taxon>Viridiplantae</taxon>
        <taxon>Streptophyta</taxon>
        <taxon>Embryophyta</taxon>
        <taxon>Tracheophyta</taxon>
        <taxon>Spermatophyta</taxon>
        <taxon>Magnoliopsida</taxon>
        <taxon>eudicotyledons</taxon>
        <taxon>Gunneridae</taxon>
        <taxon>Pentapetalae</taxon>
        <taxon>rosids</taxon>
        <taxon>fabids</taxon>
        <taxon>Fabales</taxon>
        <taxon>Fabaceae</taxon>
        <taxon>Papilionoideae</taxon>
        <taxon>50 kb inversion clade</taxon>
        <taxon>NPAAA clade</taxon>
        <taxon>indigoferoid/millettioid clade</taxon>
        <taxon>Phaseoleae</taxon>
        <taxon>Glycine</taxon>
        <taxon>Glycine subgen. Soja</taxon>
    </lineage>
</organism>
<evidence type="ECO:0000256" key="6">
    <source>
        <dbReference type="RuleBase" id="RU367044"/>
    </source>
</evidence>
<reference evidence="7" key="1">
    <citation type="submission" date="2014-07" db="EMBL/GenBank/DDBJ databases">
        <title>Identification of a novel salt tolerance gene in wild soybean by whole-genome sequencing.</title>
        <authorList>
            <person name="Lam H.-M."/>
            <person name="Qi X."/>
            <person name="Li M.-W."/>
            <person name="Liu X."/>
            <person name="Xie M."/>
            <person name="Ni M."/>
            <person name="Xu X."/>
        </authorList>
    </citation>
    <scope>NUCLEOTIDE SEQUENCE [LARGE SCALE GENOMIC DNA]</scope>
    <source>
        <tissue evidence="7">Root</tissue>
    </source>
</reference>
<evidence type="ECO:0000313" key="8">
    <source>
        <dbReference type="EMBL" id="RZC18835.1"/>
    </source>
</evidence>
<keyword evidence="3 6" id="KW-0713">Self-incompatibility</keyword>
<accession>A0A0B2RM75</accession>
<dbReference type="PANTHER" id="PTHR31232:SF156">
    <property type="entry name" value="PLANT SELF-INCOMPATIBILITY PROTEIN S1 FAMILY-RELATED"/>
    <property type="match status" value="1"/>
</dbReference>
<protein>
    <recommendedName>
        <fullName evidence="6">S-protein homolog</fullName>
    </recommendedName>
</protein>
<name>A0A0B2RM75_GLYSO</name>
<dbReference type="PANTHER" id="PTHR31232">
    <property type="match status" value="1"/>
</dbReference>
<comment type="similarity">
    <text evidence="2 6">Belongs to the plant self-incompatibility (S1) protein family.</text>
</comment>
<reference evidence="8 9" key="2">
    <citation type="submission" date="2018-09" db="EMBL/GenBank/DDBJ databases">
        <title>A high-quality reference genome of wild soybean provides a powerful tool to mine soybean genomes.</title>
        <authorList>
            <person name="Xie M."/>
            <person name="Chung C.Y.L."/>
            <person name="Li M.-W."/>
            <person name="Wong F.-L."/>
            <person name="Chan T.-F."/>
            <person name="Lam H.-M."/>
        </authorList>
    </citation>
    <scope>NUCLEOTIDE SEQUENCE [LARGE SCALE GENOMIC DNA]</scope>
    <source>
        <strain evidence="9">cv. W05</strain>
        <tissue evidence="8">Hypocotyl of etiolated seedlings</tissue>
    </source>
</reference>
<dbReference type="EMBL" id="QZWG01000003">
    <property type="protein sequence ID" value="RZC18835.1"/>
    <property type="molecule type" value="Genomic_DNA"/>
</dbReference>